<protein>
    <submittedName>
        <fullName evidence="5">WD40 repeat-like protein</fullName>
    </submittedName>
</protein>
<dbReference type="GeneID" id="27907351"/>
<dbReference type="PROSITE" id="PS50082">
    <property type="entry name" value="WD_REPEATS_2"/>
    <property type="match status" value="1"/>
</dbReference>
<dbReference type="GO" id="GO:0031929">
    <property type="term" value="P:TOR signaling"/>
    <property type="evidence" value="ECO:0007669"/>
    <property type="project" value="InterPro"/>
</dbReference>
<evidence type="ECO:0000256" key="2">
    <source>
        <dbReference type="PROSITE-ProRule" id="PRU00221"/>
    </source>
</evidence>
<evidence type="ECO:0000256" key="3">
    <source>
        <dbReference type="SAM" id="Coils"/>
    </source>
</evidence>
<dbReference type="GO" id="GO:0031932">
    <property type="term" value="C:TORC2 complex"/>
    <property type="evidence" value="ECO:0007669"/>
    <property type="project" value="InterPro"/>
</dbReference>
<reference evidence="5 6" key="1">
    <citation type="journal article" date="2012" name="PLoS Pathog.">
        <title>Diverse lifestyles and strategies of plant pathogenesis encoded in the genomes of eighteen Dothideomycetes fungi.</title>
        <authorList>
            <person name="Ohm R.A."/>
            <person name="Feau N."/>
            <person name="Henrissat B."/>
            <person name="Schoch C.L."/>
            <person name="Horwitz B.A."/>
            <person name="Barry K.W."/>
            <person name="Condon B.J."/>
            <person name="Copeland A.C."/>
            <person name="Dhillon B."/>
            <person name="Glaser F."/>
            <person name="Hesse C.N."/>
            <person name="Kosti I."/>
            <person name="LaButti K."/>
            <person name="Lindquist E.A."/>
            <person name="Lucas S."/>
            <person name="Salamov A.A."/>
            <person name="Bradshaw R.E."/>
            <person name="Ciuffetti L."/>
            <person name="Hamelin R.C."/>
            <person name="Kema G.H.J."/>
            <person name="Lawrence C."/>
            <person name="Scott J.A."/>
            <person name="Spatafora J.W."/>
            <person name="Turgeon B.G."/>
            <person name="de Wit P.J.G.M."/>
            <person name="Zhong S."/>
            <person name="Goodwin S.B."/>
            <person name="Grigoriev I.V."/>
        </authorList>
    </citation>
    <scope>NUCLEOTIDE SEQUENCE [LARGE SCALE GENOMIC DNA]</scope>
    <source>
        <strain evidence="5 6">SO2202</strain>
    </source>
</reference>
<feature type="region of interest" description="Disordered" evidence="4">
    <location>
        <begin position="170"/>
        <end position="197"/>
    </location>
</feature>
<dbReference type="HOGENOM" id="CLU_293409_0_0_1"/>
<dbReference type="PANTHER" id="PTHR19842">
    <property type="entry name" value="G BETA-LIKE PROTEIN GBL"/>
    <property type="match status" value="1"/>
</dbReference>
<dbReference type="SMART" id="SM00320">
    <property type="entry name" value="WD40"/>
    <property type="match status" value="5"/>
</dbReference>
<dbReference type="GO" id="GO:0031931">
    <property type="term" value="C:TORC1 complex"/>
    <property type="evidence" value="ECO:0007669"/>
    <property type="project" value="InterPro"/>
</dbReference>
<dbReference type="InterPro" id="IPR015943">
    <property type="entry name" value="WD40/YVTN_repeat-like_dom_sf"/>
</dbReference>
<dbReference type="InterPro" id="IPR036322">
    <property type="entry name" value="WD40_repeat_dom_sf"/>
</dbReference>
<dbReference type="PANTHER" id="PTHR19842:SF0">
    <property type="entry name" value="TARGET OF RAPAMYCIN COMPLEX SUBUNIT LST8"/>
    <property type="match status" value="1"/>
</dbReference>
<comment type="similarity">
    <text evidence="1">Belongs to the WD repeat LST8 family.</text>
</comment>
<dbReference type="OrthoDB" id="10248252at2759"/>
<dbReference type="AlphaFoldDB" id="M3C426"/>
<feature type="region of interest" description="Disordered" evidence="4">
    <location>
        <begin position="44"/>
        <end position="70"/>
    </location>
</feature>
<dbReference type="RefSeq" id="XP_016763127.1">
    <property type="nucleotide sequence ID" value="XM_016910214.1"/>
</dbReference>
<evidence type="ECO:0000313" key="5">
    <source>
        <dbReference type="EMBL" id="EMF15006.1"/>
    </source>
</evidence>
<dbReference type="InterPro" id="IPR037588">
    <property type="entry name" value="MLST8"/>
</dbReference>
<dbReference type="Proteomes" id="UP000016931">
    <property type="component" value="Unassembled WGS sequence"/>
</dbReference>
<proteinExistence type="inferred from homology"/>
<name>M3C426_SPHMS</name>
<sequence length="1036" mass="114417">MARLPGRTLGAIKFRYYTQGRAREEPAAWSADASLSQPNAFEASAPLQQPTPPNLRETQRAAPTVKAPTAGVKMSSSQYTAADNALLKRLKEVDKLKWPDIHAYFPERSLGSLQVHYSTKVKAADLDLSKAPELHRTDSQDTVLVRSKRSRKSKVADGFISWADARSLMRDGPDIEDDREDMTRNAATPGPLDQQDSAFPQTVSRILRQREIGNITGARAWTATRCTLPDELKNTVCKDYTLQQYYHGTSGDVVGLSWSSTGKRFAAGSIAITDNRSMQYNMSRNLLVGDYEKTELQELVEHHVPRPLVEEADNPNALGAMRHTQDPRLFLTVTATGFSPAPGQEDYLFTAGTDKMLRRYLVGSDISHTRPEHAVEHAASVDLLAIHREGIIATGCHSASDSINVFRSGQAGLDNVWTGSPKRQDLQTTASIFPLSLKWGEAYVHRNFLLAGFSSDSNTSIEDQQLAGETALWDMVHQKQLEIKGTIRNVFDVCWNPRPSSSSVVFAVASSATGMDFSRRMRTAVSCFAPSQPLSAVVRWQCPALDINDVVICPYDNHLIAAGATDGKVYVWDQRWAGAGQSPLHVLSHDDSLNVLPHGYDKELTDTGVRFLSWGTTSSRLFSGSSDGVVKVWNPYRSADNAHVEDINVPRQHRSAIMSGTFSPDYRELLIGTENGRINVFKMGGAVRRPQQFKLHTASEPDSNPHHVLEAANAQIKSRAIAVRPCGAMPIKQAVQGEFYQGPFQAPTSRDCANAARNLQQALDAQADLAANLAQQGGIDCHDPALLEKAQSRVRDAQAAIEDLQSRADFAAQSRPRAEAFQHSLQQSRKERKDLLARAREVFANDAGPCKSDCAYLPTSDELEDNRRSELRIPGVLRSIGNEELTLARMHDSDQAAERCSKCFPLQAQRKGKGSQRELCLTCKLDRMRLTTVCSLCSSPARVETEPNKQPLCEACTFACFRCSGPVKFSRGARSLRCESCKLSWNAGVLGYELVTKAEKAPKVDAPQGHSMMPLYEQYDDLGALERERLAENWEC</sequence>
<feature type="repeat" description="WD" evidence="2">
    <location>
        <begin position="609"/>
        <end position="634"/>
    </location>
</feature>
<organism evidence="5 6">
    <name type="scientific">Sphaerulina musiva (strain SO2202)</name>
    <name type="common">Poplar stem canker fungus</name>
    <name type="synonym">Septoria musiva</name>
    <dbReference type="NCBI Taxonomy" id="692275"/>
    <lineage>
        <taxon>Eukaryota</taxon>
        <taxon>Fungi</taxon>
        <taxon>Dikarya</taxon>
        <taxon>Ascomycota</taxon>
        <taxon>Pezizomycotina</taxon>
        <taxon>Dothideomycetes</taxon>
        <taxon>Dothideomycetidae</taxon>
        <taxon>Mycosphaerellales</taxon>
        <taxon>Mycosphaerellaceae</taxon>
        <taxon>Sphaerulina</taxon>
    </lineage>
</organism>
<evidence type="ECO:0000313" key="6">
    <source>
        <dbReference type="Proteomes" id="UP000016931"/>
    </source>
</evidence>
<feature type="coiled-coil region" evidence="3">
    <location>
        <begin position="756"/>
        <end position="838"/>
    </location>
</feature>
<keyword evidence="3" id="KW-0175">Coiled coil</keyword>
<dbReference type="OMA" id="ATGCHSA"/>
<dbReference type="GO" id="GO:0032956">
    <property type="term" value="P:regulation of actin cytoskeleton organization"/>
    <property type="evidence" value="ECO:0007669"/>
    <property type="project" value="TreeGrafter"/>
</dbReference>
<dbReference type="Gene3D" id="2.130.10.10">
    <property type="entry name" value="YVTN repeat-like/Quinoprotein amine dehydrogenase"/>
    <property type="match status" value="1"/>
</dbReference>
<evidence type="ECO:0000256" key="4">
    <source>
        <dbReference type="SAM" id="MobiDB-lite"/>
    </source>
</evidence>
<accession>M3C426</accession>
<dbReference type="Pfam" id="PF00400">
    <property type="entry name" value="WD40"/>
    <property type="match status" value="2"/>
</dbReference>
<dbReference type="EMBL" id="KB456261">
    <property type="protein sequence ID" value="EMF15006.1"/>
    <property type="molecule type" value="Genomic_DNA"/>
</dbReference>
<keyword evidence="6" id="KW-1185">Reference proteome</keyword>
<keyword evidence="2" id="KW-0853">WD repeat</keyword>
<dbReference type="eggNOG" id="ENOG502RZG9">
    <property type="taxonomic scope" value="Eukaryota"/>
</dbReference>
<evidence type="ECO:0000256" key="1">
    <source>
        <dbReference type="ARBA" id="ARBA00009890"/>
    </source>
</evidence>
<dbReference type="InterPro" id="IPR001680">
    <property type="entry name" value="WD40_rpt"/>
</dbReference>
<dbReference type="STRING" id="692275.M3C426"/>
<gene>
    <name evidence="5" type="ORF">SEPMUDRAFT_79218</name>
</gene>
<dbReference type="SUPFAM" id="SSF50978">
    <property type="entry name" value="WD40 repeat-like"/>
    <property type="match status" value="1"/>
</dbReference>